<reference evidence="6 7" key="1">
    <citation type="submission" date="2020-05" db="EMBL/GenBank/DDBJ databases">
        <title>Azospirillum oleiclasticum sp. nov, a nitrogen-fixing and heavy crude oil-emulsifying bacterium isolated from the crude oil of Yumen Oilfield.</title>
        <authorList>
            <person name="Wu D."/>
            <person name="Cai M."/>
            <person name="Zhang X."/>
        </authorList>
    </citation>
    <scope>NUCLEOTIDE SEQUENCE [LARGE SCALE GENOMIC DNA]</scope>
    <source>
        <strain evidence="6 7">ROY-1-1-2</strain>
    </source>
</reference>
<evidence type="ECO:0000256" key="3">
    <source>
        <dbReference type="ARBA" id="ARBA00023125"/>
    </source>
</evidence>
<sequence>MLNSRQIEAFRAVMLTGGITSAAELLNISQPAVSRLIGDLQYALKLTLFERRGSRIAPTSEALSLYQEVERSFVGLERIEQTARDLQARRAGTLRIAAMPALAIGFLPRFVARFLEGRPRVDMSLWGSSSNMVMDWVAAGQCELGFGQAPLEHATVLSEKSPSVAAVAVVPADHPLAGKEYLQPRDFAGEAFISLGASTLFRYRIDAVFDDHGVNRTQRVETQLTMIACAMVASGAGVAIVDPFTAEEYAGRGVAIRRFKPRINFELAILQSAQRSLSTIAQDFLDGFRAEIIAFDRRSAG</sequence>
<dbReference type="Proteomes" id="UP000584642">
    <property type="component" value="Unassembled WGS sequence"/>
</dbReference>
<dbReference type="PROSITE" id="PS50931">
    <property type="entry name" value="HTH_LYSR"/>
    <property type="match status" value="1"/>
</dbReference>
<organism evidence="6 7">
    <name type="scientific">Azospirillum oleiclasticum</name>
    <dbReference type="NCBI Taxonomy" id="2735135"/>
    <lineage>
        <taxon>Bacteria</taxon>
        <taxon>Pseudomonadati</taxon>
        <taxon>Pseudomonadota</taxon>
        <taxon>Alphaproteobacteria</taxon>
        <taxon>Rhodospirillales</taxon>
        <taxon>Azospirillaceae</taxon>
        <taxon>Azospirillum</taxon>
    </lineage>
</organism>
<evidence type="ECO:0000313" key="6">
    <source>
        <dbReference type="EMBL" id="NYZ20906.1"/>
    </source>
</evidence>
<dbReference type="InterPro" id="IPR000847">
    <property type="entry name" value="LysR_HTH_N"/>
</dbReference>
<dbReference type="SUPFAM" id="SSF53850">
    <property type="entry name" value="Periplasmic binding protein-like II"/>
    <property type="match status" value="1"/>
</dbReference>
<dbReference type="EMBL" id="JABFDB010000009">
    <property type="protein sequence ID" value="NYZ20906.1"/>
    <property type="molecule type" value="Genomic_DNA"/>
</dbReference>
<dbReference type="InterPro" id="IPR036390">
    <property type="entry name" value="WH_DNA-bd_sf"/>
</dbReference>
<dbReference type="Pfam" id="PF03466">
    <property type="entry name" value="LysR_substrate"/>
    <property type="match status" value="1"/>
</dbReference>
<comment type="similarity">
    <text evidence="1">Belongs to the LysR transcriptional regulatory family.</text>
</comment>
<dbReference type="InterPro" id="IPR037424">
    <property type="entry name" value="NocR_PBP2"/>
</dbReference>
<keyword evidence="2" id="KW-0805">Transcription regulation</keyword>
<dbReference type="InterPro" id="IPR036388">
    <property type="entry name" value="WH-like_DNA-bd_sf"/>
</dbReference>
<keyword evidence="3" id="KW-0238">DNA-binding</keyword>
<dbReference type="PRINTS" id="PR00039">
    <property type="entry name" value="HTHLYSR"/>
</dbReference>
<dbReference type="CDD" id="cd08415">
    <property type="entry name" value="PBP2_LysR_opines_like"/>
    <property type="match status" value="1"/>
</dbReference>
<dbReference type="PANTHER" id="PTHR30427:SF1">
    <property type="entry name" value="TRANSCRIPTIONAL ACTIVATOR PROTEIN LYSR"/>
    <property type="match status" value="1"/>
</dbReference>
<feature type="domain" description="HTH lysR-type" evidence="5">
    <location>
        <begin position="2"/>
        <end position="59"/>
    </location>
</feature>
<accession>A0ABX2T9A7</accession>
<dbReference type="RefSeq" id="WP_180282679.1">
    <property type="nucleotide sequence ID" value="NZ_JABFDB010000009.1"/>
</dbReference>
<protein>
    <submittedName>
        <fullName evidence="6">LysR family transcriptional regulator</fullName>
    </submittedName>
</protein>
<name>A0ABX2T9A7_9PROT</name>
<dbReference type="Gene3D" id="3.40.190.290">
    <property type="match status" value="1"/>
</dbReference>
<dbReference type="Pfam" id="PF00126">
    <property type="entry name" value="HTH_1"/>
    <property type="match status" value="1"/>
</dbReference>
<dbReference type="PANTHER" id="PTHR30427">
    <property type="entry name" value="TRANSCRIPTIONAL ACTIVATOR PROTEIN LYSR"/>
    <property type="match status" value="1"/>
</dbReference>
<proteinExistence type="inferred from homology"/>
<evidence type="ECO:0000256" key="2">
    <source>
        <dbReference type="ARBA" id="ARBA00023015"/>
    </source>
</evidence>
<gene>
    <name evidence="6" type="ORF">HND93_14425</name>
</gene>
<dbReference type="SUPFAM" id="SSF46785">
    <property type="entry name" value="Winged helix' DNA-binding domain"/>
    <property type="match status" value="1"/>
</dbReference>
<evidence type="ECO:0000256" key="1">
    <source>
        <dbReference type="ARBA" id="ARBA00009437"/>
    </source>
</evidence>
<comment type="caution">
    <text evidence="6">The sequence shown here is derived from an EMBL/GenBank/DDBJ whole genome shotgun (WGS) entry which is preliminary data.</text>
</comment>
<keyword evidence="4" id="KW-0804">Transcription</keyword>
<dbReference type="Gene3D" id="1.10.10.10">
    <property type="entry name" value="Winged helix-like DNA-binding domain superfamily/Winged helix DNA-binding domain"/>
    <property type="match status" value="1"/>
</dbReference>
<evidence type="ECO:0000259" key="5">
    <source>
        <dbReference type="PROSITE" id="PS50931"/>
    </source>
</evidence>
<dbReference type="InterPro" id="IPR005119">
    <property type="entry name" value="LysR_subst-bd"/>
</dbReference>
<evidence type="ECO:0000256" key="4">
    <source>
        <dbReference type="ARBA" id="ARBA00023163"/>
    </source>
</evidence>
<evidence type="ECO:0000313" key="7">
    <source>
        <dbReference type="Proteomes" id="UP000584642"/>
    </source>
</evidence>
<keyword evidence="7" id="KW-1185">Reference proteome</keyword>